<evidence type="ECO:0000256" key="5">
    <source>
        <dbReference type="RuleBase" id="RU003684"/>
    </source>
</evidence>
<keyword evidence="4" id="KW-0464">Manganese</keyword>
<comment type="cofactor">
    <cofactor evidence="4">
        <name>Mn(2+)</name>
        <dbReference type="ChEBI" id="CHEBI:29035"/>
    </cofactor>
    <text evidence="4">Binds 2 manganese ions per subunit.</text>
</comment>
<feature type="binding site" evidence="4">
    <location>
        <position position="296"/>
    </location>
    <ligand>
        <name>Mn(2+)</name>
        <dbReference type="ChEBI" id="CHEBI:29035"/>
        <label>1</label>
    </ligand>
</feature>
<accession>A0A8H4IPB1</accession>
<protein>
    <submittedName>
        <fullName evidence="7">Agmatinase</fullName>
    </submittedName>
</protein>
<feature type="binding site" evidence="4">
    <location>
        <position position="192"/>
    </location>
    <ligand>
        <name>Mn(2+)</name>
        <dbReference type="ChEBI" id="CHEBI:29035"/>
        <label>1</label>
    </ligand>
</feature>
<dbReference type="PANTHER" id="PTHR11358">
    <property type="entry name" value="ARGINASE/AGMATINASE"/>
    <property type="match status" value="1"/>
</dbReference>
<reference evidence="7" key="1">
    <citation type="submission" date="2020-04" db="EMBL/GenBank/DDBJ databases">
        <title>Genome Assembly and Annotation of Botryosphaeria dothidea sdau 11-99, a Latent Pathogen of Apple Fruit Ring Rot in China.</title>
        <authorList>
            <person name="Yu C."/>
            <person name="Diao Y."/>
            <person name="Lu Q."/>
            <person name="Zhao J."/>
            <person name="Cui S."/>
            <person name="Peng C."/>
            <person name="He B."/>
            <person name="Liu H."/>
        </authorList>
    </citation>
    <scope>NUCLEOTIDE SEQUENCE [LARGE SCALE GENOMIC DNA]</scope>
    <source>
        <strain evidence="7">Sdau11-99</strain>
    </source>
</reference>
<dbReference type="FunFam" id="3.40.800.10:FF:000014">
    <property type="entry name" value="Arginase family protein"/>
    <property type="match status" value="1"/>
</dbReference>
<dbReference type="EMBL" id="WWBZ02000051">
    <property type="protein sequence ID" value="KAF4304771.1"/>
    <property type="molecule type" value="Genomic_DNA"/>
</dbReference>
<dbReference type="OrthoDB" id="288726at2759"/>
<name>A0A8H4IPB1_9PEZI</name>
<dbReference type="InterPro" id="IPR023696">
    <property type="entry name" value="Ureohydrolase_dom_sf"/>
</dbReference>
<evidence type="ECO:0000313" key="8">
    <source>
        <dbReference type="Proteomes" id="UP000572817"/>
    </source>
</evidence>
<keyword evidence="3 5" id="KW-0378">Hydrolase</keyword>
<evidence type="ECO:0000313" key="7">
    <source>
        <dbReference type="EMBL" id="KAF4304771.1"/>
    </source>
</evidence>
<evidence type="ECO:0000256" key="3">
    <source>
        <dbReference type="ARBA" id="ARBA00022801"/>
    </source>
</evidence>
<dbReference type="AlphaFoldDB" id="A0A8H4IPB1"/>
<proteinExistence type="inferred from homology"/>
<dbReference type="CDD" id="cd11592">
    <property type="entry name" value="Agmatinase_PAH"/>
    <property type="match status" value="1"/>
</dbReference>
<dbReference type="GO" id="GO:0046872">
    <property type="term" value="F:metal ion binding"/>
    <property type="evidence" value="ECO:0007669"/>
    <property type="project" value="UniProtKB-KW"/>
</dbReference>
<evidence type="ECO:0000256" key="4">
    <source>
        <dbReference type="PIRSR" id="PIRSR036979-1"/>
    </source>
</evidence>
<evidence type="ECO:0000256" key="2">
    <source>
        <dbReference type="ARBA" id="ARBA00022723"/>
    </source>
</evidence>
<dbReference type="PIRSF" id="PIRSF036979">
    <property type="entry name" value="Arginase"/>
    <property type="match status" value="1"/>
</dbReference>
<feature type="chain" id="PRO_5034669744" evidence="6">
    <location>
        <begin position="19"/>
        <end position="386"/>
    </location>
</feature>
<feature type="binding site" evidence="4">
    <location>
        <position position="294"/>
    </location>
    <ligand>
        <name>Mn(2+)</name>
        <dbReference type="ChEBI" id="CHEBI:29035"/>
        <label>1</label>
    </ligand>
</feature>
<dbReference type="InterPro" id="IPR006035">
    <property type="entry name" value="Ureohydrolase"/>
</dbReference>
<dbReference type="SUPFAM" id="SSF52768">
    <property type="entry name" value="Arginase/deacetylase"/>
    <property type="match status" value="1"/>
</dbReference>
<keyword evidence="2 4" id="KW-0479">Metal-binding</keyword>
<dbReference type="Pfam" id="PF00491">
    <property type="entry name" value="Arginase"/>
    <property type="match status" value="1"/>
</dbReference>
<keyword evidence="8" id="KW-1185">Reference proteome</keyword>
<feature type="binding site" evidence="4">
    <location>
        <position position="194"/>
    </location>
    <ligand>
        <name>Mn(2+)</name>
        <dbReference type="ChEBI" id="CHEBI:29035"/>
        <label>1</label>
    </ligand>
</feature>
<dbReference type="GO" id="GO:0033389">
    <property type="term" value="P:putrescine biosynthetic process from arginine, via agmatine"/>
    <property type="evidence" value="ECO:0007669"/>
    <property type="project" value="TreeGrafter"/>
</dbReference>
<organism evidence="7 8">
    <name type="scientific">Botryosphaeria dothidea</name>
    <dbReference type="NCBI Taxonomy" id="55169"/>
    <lineage>
        <taxon>Eukaryota</taxon>
        <taxon>Fungi</taxon>
        <taxon>Dikarya</taxon>
        <taxon>Ascomycota</taxon>
        <taxon>Pezizomycotina</taxon>
        <taxon>Dothideomycetes</taxon>
        <taxon>Dothideomycetes incertae sedis</taxon>
        <taxon>Botryosphaeriales</taxon>
        <taxon>Botryosphaeriaceae</taxon>
        <taxon>Botryosphaeria</taxon>
    </lineage>
</organism>
<dbReference type="GO" id="GO:0008783">
    <property type="term" value="F:agmatinase activity"/>
    <property type="evidence" value="ECO:0007669"/>
    <property type="project" value="TreeGrafter"/>
</dbReference>
<dbReference type="PRINTS" id="PR00116">
    <property type="entry name" value="ARGINASE"/>
</dbReference>
<feature type="signal peptide" evidence="6">
    <location>
        <begin position="1"/>
        <end position="18"/>
    </location>
</feature>
<gene>
    <name evidence="7" type="ORF">GTA08_BOTSDO08285</name>
</gene>
<sequence>MFCLAATLLSLLVPHALCGDREDELERKWGYDWAFSGISTFGHLPHVRCLTQPQETFDIGIIGVPFDTAVSFRPGARMGPRSIRAASGRHLVNRGFHAEANVNPYESWARIIDCGDVPVTPFDNAVAMEQMTTALTELGDRQAVFTGDAALRVPPLSKPRLLILGGDHLVALPALRALRAVHGEPVALLHFDSHLDTLHPDRYPSAWPSEQASFNHGSVFWKAVQEGLLRNSSCVHAGINTRLSGGSRDDLDSDDGLGFVRIPADAVDEIGVSGVVKAIRDRIEPGVKTYISIDIDVLDPAFAPGTGAPEPGGWSTRELIRILRGLKGLDIVGADIVEVAPAYDTPGSDTAFVAAALGYEILTLMVKNHLDSAQTIGLETEFRTEL</sequence>
<comment type="similarity">
    <text evidence="1">Belongs to the arginase family. Agmatinase subfamily.</text>
</comment>
<keyword evidence="6" id="KW-0732">Signal</keyword>
<dbReference type="PANTHER" id="PTHR11358:SF26">
    <property type="entry name" value="GUANIDINO ACID HYDROLASE, MITOCHONDRIAL"/>
    <property type="match status" value="1"/>
</dbReference>
<dbReference type="PROSITE" id="PS01053">
    <property type="entry name" value="ARGINASE_1"/>
    <property type="match status" value="1"/>
</dbReference>
<dbReference type="PROSITE" id="PS51409">
    <property type="entry name" value="ARGINASE_2"/>
    <property type="match status" value="1"/>
</dbReference>
<feature type="binding site" evidence="4">
    <location>
        <position position="168"/>
    </location>
    <ligand>
        <name>Mn(2+)</name>
        <dbReference type="ChEBI" id="CHEBI:29035"/>
        <label>1</label>
    </ligand>
</feature>
<evidence type="ECO:0000256" key="1">
    <source>
        <dbReference type="ARBA" id="ARBA00009227"/>
    </source>
</evidence>
<evidence type="ECO:0000256" key="6">
    <source>
        <dbReference type="SAM" id="SignalP"/>
    </source>
</evidence>
<dbReference type="Gene3D" id="3.40.800.10">
    <property type="entry name" value="Ureohydrolase domain"/>
    <property type="match status" value="1"/>
</dbReference>
<dbReference type="InterPro" id="IPR020855">
    <property type="entry name" value="Ureohydrolase_Mn_BS"/>
</dbReference>
<dbReference type="Proteomes" id="UP000572817">
    <property type="component" value="Unassembled WGS sequence"/>
</dbReference>
<comment type="caution">
    <text evidence="7">The sequence shown here is derived from an EMBL/GenBank/DDBJ whole genome shotgun (WGS) entry which is preliminary data.</text>
</comment>
<feature type="binding site" evidence="4">
    <location>
        <position position="196"/>
    </location>
    <ligand>
        <name>Mn(2+)</name>
        <dbReference type="ChEBI" id="CHEBI:29035"/>
        <label>1</label>
    </ligand>
</feature>